<proteinExistence type="predicted"/>
<name>G0MUX1_CAEBE</name>
<dbReference type="InParanoid" id="G0MUX1"/>
<dbReference type="Pfam" id="PF00651">
    <property type="entry name" value="BTB"/>
    <property type="match status" value="1"/>
</dbReference>
<dbReference type="PROSITE" id="PS50097">
    <property type="entry name" value="BTB"/>
    <property type="match status" value="1"/>
</dbReference>
<protein>
    <recommendedName>
        <fullName evidence="1">BTB domain-containing protein</fullName>
    </recommendedName>
</protein>
<accession>G0MUX1</accession>
<dbReference type="PANTHER" id="PTHR22743">
    <property type="entry name" value="MEPRIN/TRAF-LIKE MATH FAMILY-C.ELEGANS"/>
    <property type="match status" value="1"/>
</dbReference>
<sequence length="236" mass="27653">MSSPPTKRFKIYFNDPDPNLHDVVFIVGQDRFYCTKTTLARHSEHFYNLFFNTPAKANKKEFVLTEPESSEVFNAFLQLIHACSALNDENVTGVLALSKLWRVTVGIDECRDFLKRYSKKTTKELFDIAVEYGFEDLKKKAISNAKTNDDLYSVVPANAMDLDHATMALVFQRNLELQGLREGEYGFIVCRHKARKEERKRCRDADHQRVLERHEEIFNERNRLFDPFEIEEDFIN</sequence>
<dbReference type="Gene3D" id="3.30.710.10">
    <property type="entry name" value="Potassium Channel Kv1.1, Chain A"/>
    <property type="match status" value="1"/>
</dbReference>
<dbReference type="InterPro" id="IPR052664">
    <property type="entry name" value="BTB-MATH_domain_protein"/>
</dbReference>
<dbReference type="InterPro" id="IPR000210">
    <property type="entry name" value="BTB/POZ_dom"/>
</dbReference>
<evidence type="ECO:0000313" key="2">
    <source>
        <dbReference type="EMBL" id="EGT44516.1"/>
    </source>
</evidence>
<dbReference type="AlphaFoldDB" id="G0MUX1"/>
<reference evidence="3" key="1">
    <citation type="submission" date="2011-07" db="EMBL/GenBank/DDBJ databases">
        <authorList>
            <consortium name="Caenorhabditis brenneri Sequencing and Analysis Consortium"/>
            <person name="Wilson R.K."/>
        </authorList>
    </citation>
    <scope>NUCLEOTIDE SEQUENCE [LARGE SCALE GENOMIC DNA]</scope>
    <source>
        <strain evidence="3">PB2801</strain>
    </source>
</reference>
<dbReference type="OrthoDB" id="6482909at2759"/>
<keyword evidence="3" id="KW-1185">Reference proteome</keyword>
<dbReference type="HOGENOM" id="CLU_1176339_0_0_1"/>
<gene>
    <name evidence="2" type="ORF">CAEBREN_13487</name>
</gene>
<dbReference type="SUPFAM" id="SSF54695">
    <property type="entry name" value="POZ domain"/>
    <property type="match status" value="1"/>
</dbReference>
<feature type="domain" description="BTB" evidence="1">
    <location>
        <begin position="21"/>
        <end position="81"/>
    </location>
</feature>
<dbReference type="EMBL" id="GL379813">
    <property type="protein sequence ID" value="EGT44516.1"/>
    <property type="molecule type" value="Genomic_DNA"/>
</dbReference>
<dbReference type="PANTHER" id="PTHR22743:SF165">
    <property type="entry name" value="BTB AND MATH DOMAIN CONTAINING-RELATED"/>
    <property type="match status" value="1"/>
</dbReference>
<organism evidence="3">
    <name type="scientific">Caenorhabditis brenneri</name>
    <name type="common">Nematode worm</name>
    <dbReference type="NCBI Taxonomy" id="135651"/>
    <lineage>
        <taxon>Eukaryota</taxon>
        <taxon>Metazoa</taxon>
        <taxon>Ecdysozoa</taxon>
        <taxon>Nematoda</taxon>
        <taxon>Chromadorea</taxon>
        <taxon>Rhabditida</taxon>
        <taxon>Rhabditina</taxon>
        <taxon>Rhabditomorpha</taxon>
        <taxon>Rhabditoidea</taxon>
        <taxon>Rhabditidae</taxon>
        <taxon>Peloderinae</taxon>
        <taxon>Caenorhabditis</taxon>
    </lineage>
</organism>
<dbReference type="InterPro" id="IPR011333">
    <property type="entry name" value="SKP1/BTB/POZ_sf"/>
</dbReference>
<evidence type="ECO:0000313" key="3">
    <source>
        <dbReference type="Proteomes" id="UP000008068"/>
    </source>
</evidence>
<evidence type="ECO:0000259" key="1">
    <source>
        <dbReference type="PROSITE" id="PS50097"/>
    </source>
</evidence>
<dbReference type="Proteomes" id="UP000008068">
    <property type="component" value="Unassembled WGS sequence"/>
</dbReference>
<dbReference type="SMART" id="SM00225">
    <property type="entry name" value="BTB"/>
    <property type="match status" value="1"/>
</dbReference>
<dbReference type="STRING" id="135651.G0MUX1"/>